<name>A0A645GFD1_9ZZZZ</name>
<protein>
    <submittedName>
        <fullName evidence="1">Uncharacterized protein</fullName>
    </submittedName>
</protein>
<gene>
    <name evidence="1" type="ORF">SDC9_173029</name>
</gene>
<comment type="caution">
    <text evidence="1">The sequence shown here is derived from an EMBL/GenBank/DDBJ whole genome shotgun (WGS) entry which is preliminary data.</text>
</comment>
<dbReference type="AlphaFoldDB" id="A0A645GFD1"/>
<proteinExistence type="predicted"/>
<reference evidence="1" key="1">
    <citation type="submission" date="2019-08" db="EMBL/GenBank/DDBJ databases">
        <authorList>
            <person name="Kucharzyk K."/>
            <person name="Murdoch R.W."/>
            <person name="Higgins S."/>
            <person name="Loffler F."/>
        </authorList>
    </citation>
    <scope>NUCLEOTIDE SEQUENCE</scope>
</reference>
<sequence>MYLENLKSSFCIRHGKFKNNIKSTAAQKSGINKIYSVGCCQDCHSLKLFNSTHFCEKLTYDTLCEAGPRSTISSTNRNEGFYFVEIKNRRRSLLSFFEDFTNGSFTFSNIFRHKGRTFYRNEVNAAFVCQCANKQRLSCSGRSV</sequence>
<evidence type="ECO:0000313" key="1">
    <source>
        <dbReference type="EMBL" id="MPN25617.1"/>
    </source>
</evidence>
<accession>A0A645GFD1</accession>
<dbReference type="EMBL" id="VSSQ01074853">
    <property type="protein sequence ID" value="MPN25617.1"/>
    <property type="molecule type" value="Genomic_DNA"/>
</dbReference>
<organism evidence="1">
    <name type="scientific">bioreactor metagenome</name>
    <dbReference type="NCBI Taxonomy" id="1076179"/>
    <lineage>
        <taxon>unclassified sequences</taxon>
        <taxon>metagenomes</taxon>
        <taxon>ecological metagenomes</taxon>
    </lineage>
</organism>